<accession>W7TR08</accession>
<dbReference type="Proteomes" id="UP000019335">
    <property type="component" value="Chromosome 4"/>
</dbReference>
<keyword evidence="3" id="KW-1185">Reference proteome</keyword>
<feature type="region of interest" description="Disordered" evidence="1">
    <location>
        <begin position="1"/>
        <end position="24"/>
    </location>
</feature>
<gene>
    <name evidence="2" type="ORF">Naga_100009g55</name>
</gene>
<dbReference type="AlphaFoldDB" id="W7TR08"/>
<dbReference type="EMBL" id="AZIL01000279">
    <property type="protein sequence ID" value="EWM28562.1"/>
    <property type="molecule type" value="Genomic_DNA"/>
</dbReference>
<sequence length="105" mass="11240">MPTTMAFEEKSFDAVSPSSSPSSSYFLVPPWRVFDTGSDDAEGNALRMASTNSSPDEKFKGGTNLDSASFVVMEKLSRNASIFSSSRSLSSKMGGVSSKPTRTRP</sequence>
<protein>
    <submittedName>
        <fullName evidence="2">Uncharacterized protein</fullName>
    </submittedName>
</protein>
<name>W7TR08_9STRA</name>
<feature type="region of interest" description="Disordered" evidence="1">
    <location>
        <begin position="81"/>
        <end position="105"/>
    </location>
</feature>
<proteinExistence type="predicted"/>
<organism evidence="2 3">
    <name type="scientific">Nannochloropsis gaditana</name>
    <dbReference type="NCBI Taxonomy" id="72520"/>
    <lineage>
        <taxon>Eukaryota</taxon>
        <taxon>Sar</taxon>
        <taxon>Stramenopiles</taxon>
        <taxon>Ochrophyta</taxon>
        <taxon>Eustigmatophyceae</taxon>
        <taxon>Eustigmatales</taxon>
        <taxon>Monodopsidaceae</taxon>
        <taxon>Nannochloropsis</taxon>
    </lineage>
</organism>
<evidence type="ECO:0000313" key="3">
    <source>
        <dbReference type="Proteomes" id="UP000019335"/>
    </source>
</evidence>
<evidence type="ECO:0000256" key="1">
    <source>
        <dbReference type="SAM" id="MobiDB-lite"/>
    </source>
</evidence>
<evidence type="ECO:0000313" key="2">
    <source>
        <dbReference type="EMBL" id="EWM28562.1"/>
    </source>
</evidence>
<comment type="caution">
    <text evidence="2">The sequence shown here is derived from an EMBL/GenBank/DDBJ whole genome shotgun (WGS) entry which is preliminary data.</text>
</comment>
<feature type="compositionally biased region" description="Low complexity" evidence="1">
    <location>
        <begin position="81"/>
        <end position="98"/>
    </location>
</feature>
<reference evidence="2 3" key="1">
    <citation type="journal article" date="2014" name="Mol. Plant">
        <title>Chromosome Scale Genome Assembly and Transcriptome Profiling of Nannochloropsis gaditana in Nitrogen Depletion.</title>
        <authorList>
            <person name="Corteggiani Carpinelli E."/>
            <person name="Telatin A."/>
            <person name="Vitulo N."/>
            <person name="Forcato C."/>
            <person name="D'Angelo M."/>
            <person name="Schiavon R."/>
            <person name="Vezzi A."/>
            <person name="Giacometti G.M."/>
            <person name="Morosinotto T."/>
            <person name="Valle G."/>
        </authorList>
    </citation>
    <scope>NUCLEOTIDE SEQUENCE [LARGE SCALE GENOMIC DNA]</scope>
    <source>
        <strain evidence="2 3">B-31</strain>
    </source>
</reference>